<dbReference type="Pfam" id="PF25917">
    <property type="entry name" value="BSH_RND"/>
    <property type="match status" value="1"/>
</dbReference>
<evidence type="ECO:0000313" key="7">
    <source>
        <dbReference type="EMBL" id="AUI70207.1"/>
    </source>
</evidence>
<dbReference type="PANTHER" id="PTHR30469">
    <property type="entry name" value="MULTIDRUG RESISTANCE PROTEIN MDTA"/>
    <property type="match status" value="1"/>
</dbReference>
<dbReference type="Gene3D" id="2.40.420.20">
    <property type="match status" value="1"/>
</dbReference>
<dbReference type="FunFam" id="2.40.30.170:FF:000010">
    <property type="entry name" value="Efflux RND transporter periplasmic adaptor subunit"/>
    <property type="match status" value="1"/>
</dbReference>
<evidence type="ECO:0000259" key="6">
    <source>
        <dbReference type="Pfam" id="PF25989"/>
    </source>
</evidence>
<evidence type="ECO:0000259" key="4">
    <source>
        <dbReference type="Pfam" id="PF25917"/>
    </source>
</evidence>
<dbReference type="InterPro" id="IPR006143">
    <property type="entry name" value="RND_pump_MFP"/>
</dbReference>
<feature type="domain" description="CusB-like beta-barrel" evidence="5">
    <location>
        <begin position="191"/>
        <end position="262"/>
    </location>
</feature>
<dbReference type="Proteomes" id="UP000234271">
    <property type="component" value="Chromosome"/>
</dbReference>
<proteinExistence type="inferred from homology"/>
<keyword evidence="8" id="KW-1185">Reference proteome</keyword>
<dbReference type="EMBL" id="CP018889">
    <property type="protein sequence ID" value="AUI70207.1"/>
    <property type="molecule type" value="Genomic_DNA"/>
</dbReference>
<dbReference type="STRING" id="288004.AL038_07435"/>
<dbReference type="GO" id="GO:1990281">
    <property type="term" value="C:efflux pump complex"/>
    <property type="evidence" value="ECO:0007669"/>
    <property type="project" value="TreeGrafter"/>
</dbReference>
<feature type="domain" description="Multidrug resistance protein MdtA-like alpha-helical hairpin" evidence="3">
    <location>
        <begin position="92"/>
        <end position="155"/>
    </location>
</feature>
<feature type="chain" id="PRO_5014815681" evidence="2">
    <location>
        <begin position="25"/>
        <end position="356"/>
    </location>
</feature>
<keyword evidence="2" id="KW-0732">Signal</keyword>
<accession>A0A2N9YI64</accession>
<dbReference type="PANTHER" id="PTHR30469:SF11">
    <property type="entry name" value="BLL4320 PROTEIN"/>
    <property type="match status" value="1"/>
</dbReference>
<dbReference type="InterPro" id="IPR058637">
    <property type="entry name" value="YknX-like_C"/>
</dbReference>
<dbReference type="Pfam" id="PF25989">
    <property type="entry name" value="YknX_C"/>
    <property type="match status" value="1"/>
</dbReference>
<gene>
    <name evidence="7" type="ORF">BLE401_16880</name>
</gene>
<feature type="domain" description="Multidrug resistance protein MdtA-like barrel-sandwich hybrid" evidence="4">
    <location>
        <begin position="58"/>
        <end position="184"/>
    </location>
</feature>
<dbReference type="InterPro" id="IPR058625">
    <property type="entry name" value="MdtA-like_BSH"/>
</dbReference>
<dbReference type="NCBIfam" id="TIGR01730">
    <property type="entry name" value="RND_mfp"/>
    <property type="match status" value="1"/>
</dbReference>
<evidence type="ECO:0000259" key="3">
    <source>
        <dbReference type="Pfam" id="PF25876"/>
    </source>
</evidence>
<name>A0A2N9YI64_9GAMM</name>
<dbReference type="OrthoDB" id="9806939at2"/>
<evidence type="ECO:0000313" key="8">
    <source>
        <dbReference type="Proteomes" id="UP000234271"/>
    </source>
</evidence>
<dbReference type="Pfam" id="PF25876">
    <property type="entry name" value="HH_MFP_RND"/>
    <property type="match status" value="1"/>
</dbReference>
<dbReference type="Gene3D" id="1.10.287.470">
    <property type="entry name" value="Helix hairpin bin"/>
    <property type="match status" value="1"/>
</dbReference>
<organism evidence="7 8">
    <name type="scientific">Beggiatoa leptomitoformis</name>
    <dbReference type="NCBI Taxonomy" id="288004"/>
    <lineage>
        <taxon>Bacteria</taxon>
        <taxon>Pseudomonadati</taxon>
        <taxon>Pseudomonadota</taxon>
        <taxon>Gammaproteobacteria</taxon>
        <taxon>Thiotrichales</taxon>
        <taxon>Thiotrichaceae</taxon>
        <taxon>Beggiatoa</taxon>
    </lineage>
</organism>
<evidence type="ECO:0000259" key="5">
    <source>
        <dbReference type="Pfam" id="PF25954"/>
    </source>
</evidence>
<evidence type="ECO:0000256" key="2">
    <source>
        <dbReference type="SAM" id="SignalP"/>
    </source>
</evidence>
<dbReference type="Pfam" id="PF25954">
    <property type="entry name" value="Beta-barrel_RND_2"/>
    <property type="match status" value="1"/>
</dbReference>
<protein>
    <submittedName>
        <fullName evidence="7">Efflux RND transporter periplasmic adaptor subunit</fullName>
    </submittedName>
</protein>
<comment type="similarity">
    <text evidence="1">Belongs to the membrane fusion protein (MFP) (TC 8.A.1) family.</text>
</comment>
<dbReference type="AlphaFoldDB" id="A0A2N9YI64"/>
<feature type="signal peptide" evidence="2">
    <location>
        <begin position="1"/>
        <end position="24"/>
    </location>
</feature>
<evidence type="ECO:0000256" key="1">
    <source>
        <dbReference type="ARBA" id="ARBA00009477"/>
    </source>
</evidence>
<dbReference type="Gene3D" id="2.40.30.170">
    <property type="match status" value="1"/>
</dbReference>
<dbReference type="Gene3D" id="2.40.50.100">
    <property type="match status" value="1"/>
</dbReference>
<dbReference type="GO" id="GO:0015562">
    <property type="term" value="F:efflux transmembrane transporter activity"/>
    <property type="evidence" value="ECO:0007669"/>
    <property type="project" value="TreeGrafter"/>
</dbReference>
<dbReference type="RefSeq" id="WP_062151216.1">
    <property type="nucleotide sequence ID" value="NZ_CP012373.2"/>
</dbReference>
<dbReference type="SUPFAM" id="SSF111369">
    <property type="entry name" value="HlyD-like secretion proteins"/>
    <property type="match status" value="1"/>
</dbReference>
<dbReference type="InterPro" id="IPR058624">
    <property type="entry name" value="MdtA-like_HH"/>
</dbReference>
<feature type="domain" description="YknX-like C-terminal permuted SH3-like" evidence="6">
    <location>
        <begin position="270"/>
        <end position="338"/>
    </location>
</feature>
<sequence length="356" mass="38992">MSSYRYFLISLLGISALISPFSNAQQPPPAMPVEATPVQVDTVIIDATAIGTLKAEESVVIRSELDGRIQTLHVMEGQTVEKGKPLVVLDDSEYRAQLAESAATVNLNALNFERSKDMLNKNLGSRQTYDEAKAKLDESRARQSLIQVSLDKTRIPAPFSGILSLRNISEGAYIKAGEDLVTLVDINTIKIDFRVSERYLTQIKSGQAVNLRVDAYPNEVFQGQLYASDPRVDEDTRTILLRARVANPARKLLPGMFARVSLLLEERKNAIVIPEQAIVPQGNDSFVFKLVDNKAQLTKVILGKRRTGDVEVVEGLTTSDVVVTDGQIKLRNGADVRVITKPVAEKPTAAPAKPAS</sequence>
<dbReference type="InterPro" id="IPR058792">
    <property type="entry name" value="Beta-barrel_RND_2"/>
</dbReference>
<reference evidence="8" key="1">
    <citation type="submission" date="2016-12" db="EMBL/GenBank/DDBJ databases">
        <title>Complete Genome Sequence of Beggiatoa leptomitiformis D-401.</title>
        <authorList>
            <person name="Fomenkov A."/>
            <person name="Vincze T."/>
            <person name="Grabovich M."/>
            <person name="Anton B.P."/>
            <person name="Dubinina G."/>
            <person name="Orlova M."/>
            <person name="Belousova E."/>
            <person name="Roberts R.J."/>
        </authorList>
    </citation>
    <scope>NUCLEOTIDE SEQUENCE [LARGE SCALE GENOMIC DNA]</scope>
    <source>
        <strain evidence="8">D-401</strain>
    </source>
</reference>